<dbReference type="PANTHER" id="PTHR12147">
    <property type="entry name" value="METALLOPEPTIDASE M28 FAMILY MEMBER"/>
    <property type="match status" value="1"/>
</dbReference>
<name>A0ABS9VF53_9BACT</name>
<dbReference type="Proteomes" id="UP001165430">
    <property type="component" value="Unassembled WGS sequence"/>
</dbReference>
<feature type="signal peptide" evidence="1">
    <location>
        <begin position="1"/>
        <end position="21"/>
    </location>
</feature>
<gene>
    <name evidence="3" type="ORF">MM213_13785</name>
</gene>
<evidence type="ECO:0000256" key="1">
    <source>
        <dbReference type="SAM" id="SignalP"/>
    </source>
</evidence>
<proteinExistence type="predicted"/>
<dbReference type="InterPro" id="IPR007484">
    <property type="entry name" value="Peptidase_M28"/>
</dbReference>
<feature type="chain" id="PRO_5046427492" evidence="1">
    <location>
        <begin position="22"/>
        <end position="491"/>
    </location>
</feature>
<dbReference type="SUPFAM" id="SSF53187">
    <property type="entry name" value="Zn-dependent exopeptidases"/>
    <property type="match status" value="1"/>
</dbReference>
<reference evidence="3" key="1">
    <citation type="submission" date="2022-03" db="EMBL/GenBank/DDBJ databases">
        <title>De novo assembled genomes of Belliella spp. (Cyclobacteriaceae) strains.</title>
        <authorList>
            <person name="Szabo A."/>
            <person name="Korponai K."/>
            <person name="Felfoldi T."/>
        </authorList>
    </citation>
    <scope>NUCLEOTIDE SEQUENCE</scope>
    <source>
        <strain evidence="3">DSM 111903</strain>
    </source>
</reference>
<dbReference type="Gene3D" id="3.40.630.10">
    <property type="entry name" value="Zn peptidases"/>
    <property type="match status" value="1"/>
</dbReference>
<evidence type="ECO:0000313" key="4">
    <source>
        <dbReference type="Proteomes" id="UP001165430"/>
    </source>
</evidence>
<organism evidence="3 4">
    <name type="scientific">Belliella alkalica</name>
    <dbReference type="NCBI Taxonomy" id="1730871"/>
    <lineage>
        <taxon>Bacteria</taxon>
        <taxon>Pseudomonadati</taxon>
        <taxon>Bacteroidota</taxon>
        <taxon>Cytophagia</taxon>
        <taxon>Cytophagales</taxon>
        <taxon>Cyclobacteriaceae</taxon>
        <taxon>Belliella</taxon>
    </lineage>
</organism>
<dbReference type="RefSeq" id="WP_241413099.1">
    <property type="nucleotide sequence ID" value="NZ_JAKZGO010000011.1"/>
</dbReference>
<feature type="domain" description="Peptidase M28" evidence="2">
    <location>
        <begin position="92"/>
        <end position="289"/>
    </location>
</feature>
<protein>
    <submittedName>
        <fullName evidence="3">M20/M25/M40 family metallo-hydrolase</fullName>
    </submittedName>
</protein>
<comment type="caution">
    <text evidence="3">The sequence shown here is derived from an EMBL/GenBank/DDBJ whole genome shotgun (WGS) entry which is preliminary data.</text>
</comment>
<dbReference type="Pfam" id="PF04389">
    <property type="entry name" value="Peptidase_M28"/>
    <property type="match status" value="1"/>
</dbReference>
<dbReference type="EMBL" id="JAKZGO010000011">
    <property type="protein sequence ID" value="MCH7414565.1"/>
    <property type="molecule type" value="Genomic_DNA"/>
</dbReference>
<accession>A0ABS9VF53</accession>
<keyword evidence="1" id="KW-0732">Signal</keyword>
<evidence type="ECO:0000259" key="2">
    <source>
        <dbReference type="Pfam" id="PF04389"/>
    </source>
</evidence>
<sequence>MINRLILLSALMCIVAFSSLAQQTPLQRLEKHVYVLSADSLEGRGLGTEGRLKAISYIENEMRQMGLMPVFEDDFIQEFLYRSELINVDGKNIVGMIPGTDPVLKDEYIVVGAHYDHLGYTVDSEGNKIVFSGADDNASGVAGVLEIAREILSGEEKPKRSLIFVAFDAEESGLIGSSKFVELDKPFPNDAIKAMFSLDMIGMLSTVKHLDLKGLETLAESQTYLVAAQIRNNLSVKNTSPNIERRTDTWPFGKLGIPAIHVHTGLKSPYHKPGDNPELLDYDGMAQISLFLSGLLLEMGNAEVLAPVSKFDSKKVLYGEALKFGVHLGMGSSHHRHEEDFYRAFGLFSIEAGLYGKLRISRKFELAVSTLYDIHGSVVEDGKLRRHSLTIPALVRFNIAQDEDGSFRFFTGVGPYYRHHLRQRMGEDARAVLASLDLAQNELGVSLQFGFQVNKISLLAEWRDAVTDVYDLPADSGIKSRNFRVGLTYDF</sequence>
<dbReference type="PANTHER" id="PTHR12147:SF26">
    <property type="entry name" value="PEPTIDASE M28 DOMAIN-CONTAINING PROTEIN"/>
    <property type="match status" value="1"/>
</dbReference>
<keyword evidence="4" id="KW-1185">Reference proteome</keyword>
<dbReference type="InterPro" id="IPR045175">
    <property type="entry name" value="M28_fam"/>
</dbReference>
<evidence type="ECO:0000313" key="3">
    <source>
        <dbReference type="EMBL" id="MCH7414565.1"/>
    </source>
</evidence>